<dbReference type="PROSITE" id="PS50042">
    <property type="entry name" value="CNMP_BINDING_3"/>
    <property type="match status" value="1"/>
</dbReference>
<keyword evidence="4 6" id="KW-1133">Transmembrane helix</keyword>
<dbReference type="SMART" id="SM00100">
    <property type="entry name" value="cNMP"/>
    <property type="match status" value="1"/>
</dbReference>
<evidence type="ECO:0000259" key="7">
    <source>
        <dbReference type="PROSITE" id="PS50042"/>
    </source>
</evidence>
<gene>
    <name evidence="9" type="primary">mscM_2</name>
    <name evidence="8" type="ORF">IFDJLNFL_1065</name>
    <name evidence="9" type="ORF">MTDSW087_03875</name>
</gene>
<dbReference type="SUPFAM" id="SSF51206">
    <property type="entry name" value="cAMP-binding domain-like"/>
    <property type="match status" value="1"/>
</dbReference>
<evidence type="ECO:0000256" key="4">
    <source>
        <dbReference type="ARBA" id="ARBA00022989"/>
    </source>
</evidence>
<dbReference type="InterPro" id="IPR014710">
    <property type="entry name" value="RmlC-like_jellyroll"/>
</dbReference>
<dbReference type="Pfam" id="PF00924">
    <property type="entry name" value="MS_channel_2nd"/>
    <property type="match status" value="1"/>
</dbReference>
<feature type="transmembrane region" description="Helical" evidence="6">
    <location>
        <begin position="85"/>
        <end position="105"/>
    </location>
</feature>
<dbReference type="EMBL" id="BPQI01000020">
    <property type="protein sequence ID" value="GJD55182.1"/>
    <property type="molecule type" value="Genomic_DNA"/>
</dbReference>
<dbReference type="Proteomes" id="UP000401717">
    <property type="component" value="Unassembled WGS sequence"/>
</dbReference>
<keyword evidence="6" id="KW-0406">Ion transport</keyword>
<dbReference type="GO" id="GO:0008381">
    <property type="term" value="F:mechanosensitive monoatomic ion channel activity"/>
    <property type="evidence" value="ECO:0007669"/>
    <property type="project" value="InterPro"/>
</dbReference>
<keyword evidence="3 6" id="KW-0812">Transmembrane</keyword>
<name>A0A564G2H1_9HYPH</name>
<feature type="transmembrane region" description="Helical" evidence="6">
    <location>
        <begin position="47"/>
        <end position="65"/>
    </location>
</feature>
<feature type="domain" description="Cyclic nucleotide-binding" evidence="7">
    <location>
        <begin position="320"/>
        <end position="440"/>
    </location>
</feature>
<comment type="caution">
    <text evidence="6">Lacks conserved residue(s) required for the propagation of feature annotation.</text>
</comment>
<proteinExistence type="inferred from homology"/>
<keyword evidence="6" id="KW-0407">Ion channel</keyword>
<dbReference type="InterPro" id="IPR018490">
    <property type="entry name" value="cNMP-bd_dom_sf"/>
</dbReference>
<dbReference type="AlphaFoldDB" id="A0A564G2H1"/>
<evidence type="ECO:0000256" key="1">
    <source>
        <dbReference type="ARBA" id="ARBA00004651"/>
    </source>
</evidence>
<dbReference type="Gene3D" id="2.30.30.60">
    <property type="match status" value="1"/>
</dbReference>
<dbReference type="Gene3D" id="1.10.287.1260">
    <property type="match status" value="1"/>
</dbReference>
<comment type="function">
    <text evidence="6">Mechanosensitive channel that participates in the regulation of osmotic pressure changes within the cell, opening in response to stretch forces in the membrane lipid bilayer, without the need for other proteins. Contributes to normal resistance to hypoosmotic shock. Forms an ion channel of 1.0 nanosiemens conductance with a slight preference for anions.</text>
</comment>
<comment type="similarity">
    <text evidence="6">Belongs to the MscS (TC 1.A.23) family.</text>
</comment>
<sequence>MRDRPVPQLPLALILSFLAVSGLLLLEDLFARPFTFLTGISFEAVRRGEMALLLGLAALLAARFVRRDLIHGLLERRAGKALPHLIGDVASLFVLVVGAAIIMTGVYGWDIGAVVAAGGLSLAIVGLALKDVILAVFNGAALNVENAFMVGDRVKIGEVDGTVVQSTWRSTTILTKARRLVTIPNIALGTASITNFDRPDKSEQRVIEICLDYDVTAESAERILLAGVIGAAGISLVDAPRVHAIRLDRDGVVYAIRYVIANHDLGLSSDHAVIKSILAHLRDAGIGVSYPKQEVVTAERRIRVADRTVDRRVLVQQCELFRGLPPDVQARIAEALIEQKVQAGAALIAAGAVRSSLFIVGEGLMKRLRARPDRPGFVEERYVATQAFGRRAFLSDLPHPAPIGAVTQSLVFELTRAAFAGILAAHPEIKVPLATNLARSPTLDITHATEVSALEARAERPVAFYLSLLDAIASSEANAR</sequence>
<comment type="subunit">
    <text evidence="6">Homoheptamer.</text>
</comment>
<dbReference type="CDD" id="cd00038">
    <property type="entry name" value="CAP_ED"/>
    <property type="match status" value="1"/>
</dbReference>
<keyword evidence="5 6" id="KW-0472">Membrane</keyword>
<evidence type="ECO:0000256" key="6">
    <source>
        <dbReference type="RuleBase" id="RU369025"/>
    </source>
</evidence>
<evidence type="ECO:0000256" key="5">
    <source>
        <dbReference type="ARBA" id="ARBA00023136"/>
    </source>
</evidence>
<comment type="subcellular location">
    <subcellularLocation>
        <location evidence="6">Cell inner membrane</location>
        <topology evidence="6">Multi-pass membrane protein</topology>
    </subcellularLocation>
    <subcellularLocation>
        <location evidence="1">Cell membrane</location>
        <topology evidence="1">Multi-pass membrane protein</topology>
    </subcellularLocation>
</comment>
<dbReference type="EMBL" id="CABFVH010000028">
    <property type="protein sequence ID" value="VUF14160.1"/>
    <property type="molecule type" value="Genomic_DNA"/>
</dbReference>
<evidence type="ECO:0000256" key="2">
    <source>
        <dbReference type="ARBA" id="ARBA00022475"/>
    </source>
</evidence>
<evidence type="ECO:0000313" key="8">
    <source>
        <dbReference type="EMBL" id="GJD55182.1"/>
    </source>
</evidence>
<dbReference type="Proteomes" id="UP001055303">
    <property type="component" value="Unassembled WGS sequence"/>
</dbReference>
<protein>
    <recommendedName>
        <fullName evidence="6">Small-conductance mechanosensitive channel</fullName>
    </recommendedName>
</protein>
<dbReference type="InterPro" id="IPR010920">
    <property type="entry name" value="LSM_dom_sf"/>
</dbReference>
<dbReference type="InterPro" id="IPR023408">
    <property type="entry name" value="MscS_beta-dom_sf"/>
</dbReference>
<dbReference type="Gene3D" id="2.60.120.10">
    <property type="entry name" value="Jelly Rolls"/>
    <property type="match status" value="1"/>
</dbReference>
<dbReference type="PANTHER" id="PTHR30221">
    <property type="entry name" value="SMALL-CONDUCTANCE MECHANOSENSITIVE CHANNEL"/>
    <property type="match status" value="1"/>
</dbReference>
<organism evidence="9 10">
    <name type="scientific">Methylobacterium dankookense</name>
    <dbReference type="NCBI Taxonomy" id="560405"/>
    <lineage>
        <taxon>Bacteria</taxon>
        <taxon>Pseudomonadati</taxon>
        <taxon>Pseudomonadota</taxon>
        <taxon>Alphaproteobacteria</taxon>
        <taxon>Hyphomicrobiales</taxon>
        <taxon>Methylobacteriaceae</taxon>
        <taxon>Methylobacterium</taxon>
    </lineage>
</organism>
<keyword evidence="2" id="KW-1003">Cell membrane</keyword>
<keyword evidence="6" id="KW-0997">Cell inner membrane</keyword>
<dbReference type="SUPFAM" id="SSF50182">
    <property type="entry name" value="Sm-like ribonucleoproteins"/>
    <property type="match status" value="1"/>
</dbReference>
<accession>A0A564G2H1</accession>
<reference evidence="8" key="3">
    <citation type="submission" date="2021-08" db="EMBL/GenBank/DDBJ databases">
        <authorList>
            <person name="Tani A."/>
            <person name="Ola A."/>
            <person name="Ogura Y."/>
            <person name="Katsura K."/>
            <person name="Hayashi T."/>
        </authorList>
    </citation>
    <scope>NUCLEOTIDE SEQUENCE</scope>
    <source>
        <strain evidence="8">DSM 22415</strain>
    </source>
</reference>
<dbReference type="PANTHER" id="PTHR30221:SF1">
    <property type="entry name" value="SMALL-CONDUCTANCE MECHANOSENSITIVE CHANNEL"/>
    <property type="match status" value="1"/>
</dbReference>
<evidence type="ECO:0000313" key="11">
    <source>
        <dbReference type="Proteomes" id="UP001055303"/>
    </source>
</evidence>
<keyword evidence="6" id="KW-0813">Transport</keyword>
<dbReference type="InterPro" id="IPR006685">
    <property type="entry name" value="MscS_channel_2nd"/>
</dbReference>
<keyword evidence="11" id="KW-1185">Reference proteome</keyword>
<dbReference type="OrthoDB" id="9799209at2"/>
<evidence type="ECO:0000256" key="3">
    <source>
        <dbReference type="ARBA" id="ARBA00022692"/>
    </source>
</evidence>
<dbReference type="SUPFAM" id="SSF82689">
    <property type="entry name" value="Mechanosensitive channel protein MscS (YggB), C-terminal domain"/>
    <property type="match status" value="1"/>
</dbReference>
<dbReference type="GO" id="GO:0005886">
    <property type="term" value="C:plasma membrane"/>
    <property type="evidence" value="ECO:0007669"/>
    <property type="project" value="UniProtKB-SubCell"/>
</dbReference>
<reference evidence="9 10" key="1">
    <citation type="submission" date="2019-06" db="EMBL/GenBank/DDBJ databases">
        <authorList>
            <person name="Rodrigo-Torres L."/>
            <person name="Arahal R. D."/>
            <person name="Lucena T."/>
        </authorList>
    </citation>
    <scope>NUCLEOTIDE SEQUENCE [LARGE SCALE GENOMIC DNA]</scope>
    <source>
        <strain evidence="9 10">SW08-7</strain>
    </source>
</reference>
<reference evidence="8" key="2">
    <citation type="journal article" date="2021" name="Front. Microbiol.">
        <title>Comprehensive Comparative Genomics and Phenotyping of Methylobacterium Species.</title>
        <authorList>
            <person name="Alessa O."/>
            <person name="Ogura Y."/>
            <person name="Fujitani Y."/>
            <person name="Takami H."/>
            <person name="Hayashi T."/>
            <person name="Sahin N."/>
            <person name="Tani A."/>
        </authorList>
    </citation>
    <scope>NUCLEOTIDE SEQUENCE</scope>
    <source>
        <strain evidence="8">DSM 22415</strain>
    </source>
</reference>
<evidence type="ECO:0000313" key="10">
    <source>
        <dbReference type="Proteomes" id="UP000401717"/>
    </source>
</evidence>
<dbReference type="Pfam" id="PF00027">
    <property type="entry name" value="cNMP_binding"/>
    <property type="match status" value="1"/>
</dbReference>
<dbReference type="InterPro" id="IPR000595">
    <property type="entry name" value="cNMP-bd_dom"/>
</dbReference>
<dbReference type="RefSeq" id="WP_144766530.1">
    <property type="nucleotide sequence ID" value="NZ_BPQI01000020.1"/>
</dbReference>
<dbReference type="InterPro" id="IPR011066">
    <property type="entry name" value="MscS_channel_C_sf"/>
</dbReference>
<evidence type="ECO:0000313" key="9">
    <source>
        <dbReference type="EMBL" id="VUF14160.1"/>
    </source>
</evidence>
<dbReference type="InterPro" id="IPR045275">
    <property type="entry name" value="MscS_archaea/bacteria_type"/>
</dbReference>